<feature type="region of interest" description="Disordered" evidence="1">
    <location>
        <begin position="1"/>
        <end position="27"/>
    </location>
</feature>
<dbReference type="AlphaFoldDB" id="A0AAU9NNY1"/>
<dbReference type="Proteomes" id="UP001157418">
    <property type="component" value="Unassembled WGS sequence"/>
</dbReference>
<feature type="compositionally biased region" description="Polar residues" evidence="1">
    <location>
        <begin position="1"/>
        <end position="11"/>
    </location>
</feature>
<name>A0AAU9NNY1_9ASTR</name>
<dbReference type="EMBL" id="CAKMRJ010005043">
    <property type="protein sequence ID" value="CAH1439581.1"/>
    <property type="molecule type" value="Genomic_DNA"/>
</dbReference>
<evidence type="ECO:0000256" key="1">
    <source>
        <dbReference type="SAM" id="MobiDB-lite"/>
    </source>
</evidence>
<accession>A0AAU9NNY1</accession>
<organism evidence="2 3">
    <name type="scientific">Lactuca virosa</name>
    <dbReference type="NCBI Taxonomy" id="75947"/>
    <lineage>
        <taxon>Eukaryota</taxon>
        <taxon>Viridiplantae</taxon>
        <taxon>Streptophyta</taxon>
        <taxon>Embryophyta</taxon>
        <taxon>Tracheophyta</taxon>
        <taxon>Spermatophyta</taxon>
        <taxon>Magnoliopsida</taxon>
        <taxon>eudicotyledons</taxon>
        <taxon>Gunneridae</taxon>
        <taxon>Pentapetalae</taxon>
        <taxon>asterids</taxon>
        <taxon>campanulids</taxon>
        <taxon>Asterales</taxon>
        <taxon>Asteraceae</taxon>
        <taxon>Cichorioideae</taxon>
        <taxon>Cichorieae</taxon>
        <taxon>Lactucinae</taxon>
        <taxon>Lactuca</taxon>
    </lineage>
</organism>
<keyword evidence="3" id="KW-1185">Reference proteome</keyword>
<evidence type="ECO:0000313" key="2">
    <source>
        <dbReference type="EMBL" id="CAH1439581.1"/>
    </source>
</evidence>
<proteinExistence type="predicted"/>
<feature type="non-terminal residue" evidence="2">
    <location>
        <position position="70"/>
    </location>
</feature>
<sequence length="70" mass="7804">MQIPARTSSAPPNFDSLKANKLPTPSIPKQQLQRKDDVFVYVSVVQGQVTDVPQAIPRMFQNMFPFATGQ</sequence>
<protein>
    <submittedName>
        <fullName evidence="2">Uncharacterized protein</fullName>
    </submittedName>
</protein>
<reference evidence="2 3" key="1">
    <citation type="submission" date="2022-01" db="EMBL/GenBank/DDBJ databases">
        <authorList>
            <person name="Xiong W."/>
            <person name="Schranz E."/>
        </authorList>
    </citation>
    <scope>NUCLEOTIDE SEQUENCE [LARGE SCALE GENOMIC DNA]</scope>
</reference>
<gene>
    <name evidence="2" type="ORF">LVIROSA_LOCUS25769</name>
</gene>
<evidence type="ECO:0000313" key="3">
    <source>
        <dbReference type="Proteomes" id="UP001157418"/>
    </source>
</evidence>
<comment type="caution">
    <text evidence="2">The sequence shown here is derived from an EMBL/GenBank/DDBJ whole genome shotgun (WGS) entry which is preliminary data.</text>
</comment>